<dbReference type="OrthoDB" id="85914at2157"/>
<evidence type="ECO:0000313" key="3">
    <source>
        <dbReference type="Proteomes" id="UP000002315"/>
    </source>
</evidence>
<dbReference type="Proteomes" id="UP000002315">
    <property type="component" value="Chromosome"/>
</dbReference>
<protein>
    <submittedName>
        <fullName evidence="2">Uncharacterized protein</fullName>
    </submittedName>
</protein>
<accession>E3GWF5</accession>
<feature type="transmembrane region" description="Helical" evidence="1">
    <location>
        <begin position="7"/>
        <end position="25"/>
    </location>
</feature>
<evidence type="ECO:0000313" key="2">
    <source>
        <dbReference type="EMBL" id="ADP77920.1"/>
    </source>
</evidence>
<dbReference type="STRING" id="523846.Mfer_1128"/>
<organism evidence="2 3">
    <name type="scientific">Methanothermus fervidus (strain ATCC 43054 / DSM 2088 / JCM 10308 / V24 S)</name>
    <dbReference type="NCBI Taxonomy" id="523846"/>
    <lineage>
        <taxon>Archaea</taxon>
        <taxon>Methanobacteriati</taxon>
        <taxon>Methanobacteriota</taxon>
        <taxon>Methanomada group</taxon>
        <taxon>Methanobacteria</taxon>
        <taxon>Methanobacteriales</taxon>
        <taxon>Methanothermaceae</taxon>
        <taxon>Methanothermus</taxon>
    </lineage>
</organism>
<keyword evidence="3" id="KW-1185">Reference proteome</keyword>
<name>E3GWF5_METFV</name>
<reference evidence="2 3" key="1">
    <citation type="journal article" date="2010" name="Stand. Genomic Sci.">
        <title>Complete genome sequence of Methanothermus fervidus type strain (V24S).</title>
        <authorList>
            <person name="Anderson I."/>
            <person name="Djao O.D."/>
            <person name="Misra M."/>
            <person name="Chertkov O."/>
            <person name="Nolan M."/>
            <person name="Lucas S."/>
            <person name="Lapidus A."/>
            <person name="Del Rio T.G."/>
            <person name="Tice H."/>
            <person name="Cheng J.F."/>
            <person name="Tapia R."/>
            <person name="Han C."/>
            <person name="Goodwin L."/>
            <person name="Pitluck S."/>
            <person name="Liolios K."/>
            <person name="Ivanova N."/>
            <person name="Mavromatis K."/>
            <person name="Mikhailova N."/>
            <person name="Pati A."/>
            <person name="Brambilla E."/>
            <person name="Chen A."/>
            <person name="Palaniappan K."/>
            <person name="Land M."/>
            <person name="Hauser L."/>
            <person name="Chang Y.J."/>
            <person name="Jeffries C.D."/>
            <person name="Sikorski J."/>
            <person name="Spring S."/>
            <person name="Rohde M."/>
            <person name="Eichinger K."/>
            <person name="Huber H."/>
            <person name="Wirth R."/>
            <person name="Goker M."/>
            <person name="Detter J.C."/>
            <person name="Woyke T."/>
            <person name="Bristow J."/>
            <person name="Eisen J.A."/>
            <person name="Markowitz V."/>
            <person name="Hugenholtz P."/>
            <person name="Klenk H.P."/>
            <person name="Kyrpides N.C."/>
        </authorList>
    </citation>
    <scope>NUCLEOTIDE SEQUENCE [LARGE SCALE GENOMIC DNA]</scope>
    <source>
        <strain evidence="3">ATCC 43054 / DSM 2088 / JCM 10308 / V24 S</strain>
    </source>
</reference>
<proteinExistence type="predicted"/>
<keyword evidence="1" id="KW-1133">Transmembrane helix</keyword>
<evidence type="ECO:0000256" key="1">
    <source>
        <dbReference type="SAM" id="Phobius"/>
    </source>
</evidence>
<keyword evidence="1" id="KW-0812">Transmembrane</keyword>
<dbReference type="KEGG" id="mfv:Mfer_1128"/>
<dbReference type="EMBL" id="CP002278">
    <property type="protein sequence ID" value="ADP77920.1"/>
    <property type="molecule type" value="Genomic_DNA"/>
</dbReference>
<sequence>MILSTDLLLSLIVIVIIFGISVNTVDNLIKNTSDQYYRFNLERQVRGAVDILVNTYGTWNSSDVILGLKKENSGNVLSFKKILKLKENYDELIGKILPNTTTSLILYPKNGGKIVIKEDPPISSQEVVVVNRTVVCDFFADCVVIKIDANKTDSEVGPIPSKISKHFSVTTSELNQYNYFLISNASNILWNLNTVENPNNDFNSEKFYNLNDRIKSMVKSEKQVIWLNLNSIPDDNVYIVKIKKSILLDPPYFENQVCDFVLKVYKT</sequence>
<dbReference type="AlphaFoldDB" id="E3GWF5"/>
<gene>
    <name evidence="2" type="ordered locus">Mfer_1128</name>
</gene>
<dbReference type="HOGENOM" id="CLU_1040546_0_0_2"/>
<keyword evidence="1" id="KW-0472">Membrane</keyword>